<dbReference type="EMBL" id="GGEC01066690">
    <property type="protein sequence ID" value="MBX47174.1"/>
    <property type="molecule type" value="Transcribed_RNA"/>
</dbReference>
<accession>A0A2P2NXK6</accession>
<name>A0A2P2NXK6_RHIMU</name>
<dbReference type="AlphaFoldDB" id="A0A2P2NXK6"/>
<reference evidence="1" key="1">
    <citation type="submission" date="2018-02" db="EMBL/GenBank/DDBJ databases">
        <title>Rhizophora mucronata_Transcriptome.</title>
        <authorList>
            <person name="Meera S.P."/>
            <person name="Sreeshan A."/>
            <person name="Augustine A."/>
        </authorList>
    </citation>
    <scope>NUCLEOTIDE SEQUENCE</scope>
    <source>
        <tissue evidence="1">Leaf</tissue>
    </source>
</reference>
<evidence type="ECO:0000313" key="1">
    <source>
        <dbReference type="EMBL" id="MBX47174.1"/>
    </source>
</evidence>
<sequence length="32" mass="3840">MLLKIKNLSIRCQKQANQIRLRLIVHLLIQKI</sequence>
<organism evidence="1">
    <name type="scientific">Rhizophora mucronata</name>
    <name type="common">Asiatic mangrove</name>
    <dbReference type="NCBI Taxonomy" id="61149"/>
    <lineage>
        <taxon>Eukaryota</taxon>
        <taxon>Viridiplantae</taxon>
        <taxon>Streptophyta</taxon>
        <taxon>Embryophyta</taxon>
        <taxon>Tracheophyta</taxon>
        <taxon>Spermatophyta</taxon>
        <taxon>Magnoliopsida</taxon>
        <taxon>eudicotyledons</taxon>
        <taxon>Gunneridae</taxon>
        <taxon>Pentapetalae</taxon>
        <taxon>rosids</taxon>
        <taxon>fabids</taxon>
        <taxon>Malpighiales</taxon>
        <taxon>Rhizophoraceae</taxon>
        <taxon>Rhizophora</taxon>
    </lineage>
</organism>
<proteinExistence type="predicted"/>
<protein>
    <submittedName>
        <fullName evidence="1">Uncharacterized protein</fullName>
    </submittedName>
</protein>